<gene>
    <name evidence="1" type="ORF">M404DRAFT_427502</name>
</gene>
<dbReference type="EMBL" id="KN831961">
    <property type="protein sequence ID" value="KIO07062.1"/>
    <property type="molecule type" value="Genomic_DNA"/>
</dbReference>
<organism evidence="1 2">
    <name type="scientific">Pisolithus tinctorius Marx 270</name>
    <dbReference type="NCBI Taxonomy" id="870435"/>
    <lineage>
        <taxon>Eukaryota</taxon>
        <taxon>Fungi</taxon>
        <taxon>Dikarya</taxon>
        <taxon>Basidiomycota</taxon>
        <taxon>Agaricomycotina</taxon>
        <taxon>Agaricomycetes</taxon>
        <taxon>Agaricomycetidae</taxon>
        <taxon>Boletales</taxon>
        <taxon>Sclerodermatineae</taxon>
        <taxon>Pisolithaceae</taxon>
        <taxon>Pisolithus</taxon>
    </lineage>
</organism>
<keyword evidence="2" id="KW-1185">Reference proteome</keyword>
<evidence type="ECO:0000313" key="1">
    <source>
        <dbReference type="EMBL" id="KIO07062.1"/>
    </source>
</evidence>
<dbReference type="AlphaFoldDB" id="A0A0C3KBP0"/>
<reference evidence="1 2" key="1">
    <citation type="submission" date="2014-04" db="EMBL/GenBank/DDBJ databases">
        <authorList>
            <consortium name="DOE Joint Genome Institute"/>
            <person name="Kuo A."/>
            <person name="Kohler A."/>
            <person name="Costa M.D."/>
            <person name="Nagy L.G."/>
            <person name="Floudas D."/>
            <person name="Copeland A."/>
            <person name="Barry K.W."/>
            <person name="Cichocki N."/>
            <person name="Veneault-Fourrey C."/>
            <person name="LaButti K."/>
            <person name="Lindquist E.A."/>
            <person name="Lipzen A."/>
            <person name="Lundell T."/>
            <person name="Morin E."/>
            <person name="Murat C."/>
            <person name="Sun H."/>
            <person name="Tunlid A."/>
            <person name="Henrissat B."/>
            <person name="Grigoriev I.V."/>
            <person name="Hibbett D.S."/>
            <person name="Martin F."/>
            <person name="Nordberg H.P."/>
            <person name="Cantor M.N."/>
            <person name="Hua S.X."/>
        </authorList>
    </citation>
    <scope>NUCLEOTIDE SEQUENCE [LARGE SCALE GENOMIC DNA]</scope>
    <source>
        <strain evidence="1 2">Marx 270</strain>
    </source>
</reference>
<sequence>MNAIALIRAPAINHLAFTFFQPAPAVCSVHVSLAGDRNQLTLCIPLSTSERQIQHAREDAFRVFILTASVEGMTRKGSSIPLIVSTTRSISTSWLATHQT</sequence>
<reference evidence="2" key="2">
    <citation type="submission" date="2015-01" db="EMBL/GenBank/DDBJ databases">
        <title>Evolutionary Origins and Diversification of the Mycorrhizal Mutualists.</title>
        <authorList>
            <consortium name="DOE Joint Genome Institute"/>
            <consortium name="Mycorrhizal Genomics Consortium"/>
            <person name="Kohler A."/>
            <person name="Kuo A."/>
            <person name="Nagy L.G."/>
            <person name="Floudas D."/>
            <person name="Copeland A."/>
            <person name="Barry K.W."/>
            <person name="Cichocki N."/>
            <person name="Veneault-Fourrey C."/>
            <person name="LaButti K."/>
            <person name="Lindquist E.A."/>
            <person name="Lipzen A."/>
            <person name="Lundell T."/>
            <person name="Morin E."/>
            <person name="Murat C."/>
            <person name="Riley R."/>
            <person name="Ohm R."/>
            <person name="Sun H."/>
            <person name="Tunlid A."/>
            <person name="Henrissat B."/>
            <person name="Grigoriev I.V."/>
            <person name="Hibbett D.S."/>
            <person name="Martin F."/>
        </authorList>
    </citation>
    <scope>NUCLEOTIDE SEQUENCE [LARGE SCALE GENOMIC DNA]</scope>
    <source>
        <strain evidence="2">Marx 270</strain>
    </source>
</reference>
<proteinExistence type="predicted"/>
<dbReference type="InParanoid" id="A0A0C3KBP0"/>
<accession>A0A0C3KBP0</accession>
<dbReference type="Proteomes" id="UP000054217">
    <property type="component" value="Unassembled WGS sequence"/>
</dbReference>
<protein>
    <submittedName>
        <fullName evidence="1">Uncharacterized protein</fullName>
    </submittedName>
</protein>
<dbReference type="HOGENOM" id="CLU_2307166_0_0_1"/>
<name>A0A0C3KBP0_PISTI</name>
<evidence type="ECO:0000313" key="2">
    <source>
        <dbReference type="Proteomes" id="UP000054217"/>
    </source>
</evidence>